<evidence type="ECO:0000256" key="7">
    <source>
        <dbReference type="ARBA" id="ARBA00022833"/>
    </source>
</evidence>
<keyword evidence="6" id="KW-0227">DNA damage</keyword>
<evidence type="ECO:0000256" key="12">
    <source>
        <dbReference type="ARBA" id="ARBA00049244"/>
    </source>
</evidence>
<dbReference type="PRINTS" id="PR00106">
    <property type="entry name" value="DNAPOLB"/>
</dbReference>
<keyword evidence="13" id="KW-0238">DNA-binding</keyword>
<dbReference type="CDD" id="cd05534">
    <property type="entry name" value="POLBc_zeta"/>
    <property type="match status" value="1"/>
</dbReference>
<dbReference type="InterPro" id="IPR030559">
    <property type="entry name" value="PolZ_Rev3"/>
</dbReference>
<evidence type="ECO:0000256" key="10">
    <source>
        <dbReference type="ARBA" id="ARBA00023014"/>
    </source>
</evidence>
<dbReference type="InterPro" id="IPR043502">
    <property type="entry name" value="DNA/RNA_pol_sf"/>
</dbReference>
<evidence type="ECO:0000259" key="15">
    <source>
        <dbReference type="Pfam" id="PF00136"/>
    </source>
</evidence>
<dbReference type="SUPFAM" id="SSF53098">
    <property type="entry name" value="Ribonuclease H-like"/>
    <property type="match status" value="1"/>
</dbReference>
<evidence type="ECO:0000259" key="19">
    <source>
        <dbReference type="Pfam" id="PF24065"/>
    </source>
</evidence>
<comment type="similarity">
    <text evidence="2 13">Belongs to the DNA polymerase type-B family.</text>
</comment>
<feature type="compositionally biased region" description="Polar residues" evidence="14">
    <location>
        <begin position="631"/>
        <end position="641"/>
    </location>
</feature>
<dbReference type="GO" id="GO:0000166">
    <property type="term" value="F:nucleotide binding"/>
    <property type="evidence" value="ECO:0007669"/>
    <property type="project" value="InterPro"/>
</dbReference>
<keyword evidence="13" id="KW-0004">4Fe-4S</keyword>
<feature type="region of interest" description="Disordered" evidence="14">
    <location>
        <begin position="615"/>
        <end position="692"/>
    </location>
</feature>
<dbReference type="GO" id="GO:0008270">
    <property type="term" value="F:zinc ion binding"/>
    <property type="evidence" value="ECO:0007669"/>
    <property type="project" value="UniProtKB-KW"/>
</dbReference>
<dbReference type="EC" id="2.7.7.7" evidence="13"/>
<dbReference type="GO" id="GO:0003887">
    <property type="term" value="F:DNA-directed DNA polymerase activity"/>
    <property type="evidence" value="ECO:0007669"/>
    <property type="project" value="UniProtKB-KW"/>
</dbReference>
<feature type="domain" description="DNA polymerase zeta catalytic subunit N-terminal" evidence="19">
    <location>
        <begin position="8"/>
        <end position="62"/>
    </location>
</feature>
<dbReference type="SMART" id="SM00486">
    <property type="entry name" value="POLBc"/>
    <property type="match status" value="1"/>
</dbReference>
<protein>
    <recommendedName>
        <fullName evidence="13">DNA polymerase</fullName>
        <ecNumber evidence="13">2.7.7.7</ecNumber>
    </recommendedName>
</protein>
<evidence type="ECO:0000256" key="3">
    <source>
        <dbReference type="ARBA" id="ARBA00022679"/>
    </source>
</evidence>
<dbReference type="GO" id="GO:0000724">
    <property type="term" value="P:double-strand break repair via homologous recombination"/>
    <property type="evidence" value="ECO:0007669"/>
    <property type="project" value="TreeGrafter"/>
</dbReference>
<dbReference type="Gene3D" id="3.30.342.10">
    <property type="entry name" value="DNA Polymerase, chain B, domain 1"/>
    <property type="match status" value="1"/>
</dbReference>
<dbReference type="GO" id="GO:0042276">
    <property type="term" value="P:error-prone translesion synthesis"/>
    <property type="evidence" value="ECO:0007669"/>
    <property type="project" value="TreeGrafter"/>
</dbReference>
<dbReference type="Gene3D" id="1.10.132.60">
    <property type="entry name" value="DNA polymerase family B, C-terminal domain"/>
    <property type="match status" value="1"/>
</dbReference>
<keyword evidence="11" id="KW-0234">DNA repair</keyword>
<dbReference type="Pfam" id="PF24055">
    <property type="entry name" value="POL3_N"/>
    <property type="match status" value="1"/>
</dbReference>
<feature type="compositionally biased region" description="Low complexity" evidence="14">
    <location>
        <begin position="663"/>
        <end position="683"/>
    </location>
</feature>
<keyword evidence="8 13" id="KW-0239">DNA-directed DNA polymerase</keyword>
<dbReference type="EMBL" id="HBUF01034493">
    <property type="protein sequence ID" value="CAG6615968.1"/>
    <property type="molecule type" value="Transcribed_RNA"/>
</dbReference>
<dbReference type="CDD" id="cd05778">
    <property type="entry name" value="DNA_polB_zeta_exo"/>
    <property type="match status" value="1"/>
</dbReference>
<evidence type="ECO:0000256" key="11">
    <source>
        <dbReference type="ARBA" id="ARBA00023204"/>
    </source>
</evidence>
<evidence type="ECO:0000256" key="13">
    <source>
        <dbReference type="RuleBase" id="RU000442"/>
    </source>
</evidence>
<dbReference type="Pfam" id="PF03104">
    <property type="entry name" value="DNA_pol_B_exo1"/>
    <property type="match status" value="1"/>
</dbReference>
<dbReference type="PROSITE" id="PS00116">
    <property type="entry name" value="DNA_POLYMERASE_B"/>
    <property type="match status" value="1"/>
</dbReference>
<feature type="domain" description="DNA polymerase delta/zeta catalytic subunit N-terminal" evidence="18">
    <location>
        <begin position="63"/>
        <end position="138"/>
    </location>
</feature>
<dbReference type="Gene3D" id="1.10.287.690">
    <property type="entry name" value="Helix hairpin bin"/>
    <property type="match status" value="1"/>
</dbReference>
<feature type="domain" description="C4-type zinc-finger of DNA polymerase delta" evidence="17">
    <location>
        <begin position="1471"/>
        <end position="1540"/>
    </location>
</feature>
<evidence type="ECO:0000259" key="18">
    <source>
        <dbReference type="Pfam" id="PF24055"/>
    </source>
</evidence>
<keyword evidence="5 13" id="KW-0479">Metal-binding</keyword>
<dbReference type="InterPro" id="IPR056435">
    <property type="entry name" value="DPOD/Z_N"/>
</dbReference>
<evidence type="ECO:0000313" key="20">
    <source>
        <dbReference type="EMBL" id="CAG6615968.1"/>
    </source>
</evidence>
<dbReference type="InterPro" id="IPR036397">
    <property type="entry name" value="RNaseH_sf"/>
</dbReference>
<dbReference type="GO" id="GO:0003677">
    <property type="term" value="F:DNA binding"/>
    <property type="evidence" value="ECO:0007669"/>
    <property type="project" value="UniProtKB-KW"/>
</dbReference>
<dbReference type="InterPro" id="IPR042087">
    <property type="entry name" value="DNA_pol_B_thumb"/>
</dbReference>
<dbReference type="GO" id="GO:0005634">
    <property type="term" value="C:nucleus"/>
    <property type="evidence" value="ECO:0007669"/>
    <property type="project" value="UniProtKB-SubCell"/>
</dbReference>
<dbReference type="FunFam" id="3.30.420.10:FF:000024">
    <property type="entry name" value="DNA polymerase zeta catalytic subunit"/>
    <property type="match status" value="1"/>
</dbReference>
<dbReference type="InterPro" id="IPR006172">
    <property type="entry name" value="DNA-dir_DNA_pol_B"/>
</dbReference>
<reference evidence="20" key="1">
    <citation type="submission" date="2021-05" db="EMBL/GenBank/DDBJ databases">
        <authorList>
            <person name="Alioto T."/>
            <person name="Alioto T."/>
            <person name="Gomez Garrido J."/>
        </authorList>
    </citation>
    <scope>NUCLEOTIDE SEQUENCE</scope>
</reference>
<dbReference type="Gene3D" id="3.90.1600.10">
    <property type="entry name" value="Palm domain of DNA polymerase"/>
    <property type="match status" value="1"/>
</dbReference>
<sequence length="1564" mass="178577">MSEVTMASFSMNIVTIDFFMSKPVAHFDPVHSQLRNFVVQKVPVIRIFGNDVEGKKTCVFVHGVFPYLYIPFPHDPINEKTLQQLSASIDKALNSALGYKDSVQHVFHISVCKKFSMYGYNEKEATFLKVLLYEPYHISKLEDLLLNGAVFNERFQPHESHVPYILQFCMDYNLYGMSYIAFSHVKFRNEKENSLPKLSHCKLEADVKSEHVIVSLTTNDSDMKNPGLRAIWKDEEGRRKKLNKSSTITPQLSQIRSAKMHNTEKIFREKLHKNIQNYKRRNQSVLSMSTLDETVVQDELNCTLDAMILDQLNELAEDNTQQSKGIDDDSILGTQMLKDDEPGEDWTDEIEALETEVNIINTNTNIDLPILDDLNKSCISQDLFADLKQSDPTSVSNTQKHHQSKNGNSSSIEKVVHVKSVTDIPESDPITPSSESDLFSQGKSENSSFTLRSKTPTSSGELENQIISKTSSTNQSSFSLKTGNFIKFKCKPISRALIVEELVQNDVSNILNQKPFYSNMTDITKTEVNNKFLDLKAAPVSCLEEHKCLFLGMSEWRRHLCFQITGDDTSNVNDIIGSFRNIFPNSNLIKPIVKPPSCKTVTRWLQCKDRLKANQSEKLNKPEKQDLPESIQDSPCSSQKGVVSEKSFKQASLRVDRKRSRSSFDSDMFPSSPSPESNQSSQSKDTNSNDSIQRDLLKSFIRRQLETPKRKLCDSYAIDAMTPNTTGDFQMGLDNLNEVTSHVEDYYLTVLAIEIHAISRASLKPDPNYDEVKAIFYYLYTCPPDEDRKIGIIIIGHKEELPEVRNKQLQVSFVSNEKELFATFIEKVREWDPDILVGYEIETLSWGYLLERGYILELNLNTALSRIVEVEKRNSSRDEVKSVQLQVPGRIIINLWRLLRHEVTLQSYTFENIMYHVLHERVPLFSYKLLTSWWEHRTRLYKWMTVEHYVIRVTGIIRLIEQLDLIGRTSEMARLFGIQFYEVLSRGSQFRVESIMLRLARLNNFVAASPSVKQRAHMRAPESLPLILEPESRLYTDPIIVLDFQSLYPSVIIAYNYCFSTCLGRVEHLGVSERFPFGCLDLDVSVESLKKLQNSLTISPSGVAFVDKSVRCGILPRMLQEILDTRLMVKQSMKEYKNNSALQRVLHARQLGLKLIANVTYGYTAANFSGRMPCIEVGDSVVSKGRETLQKAIEIVNTTKKWQCRVVYGDTDSMFVLASGKTKQEAFEIGKDIANVVTNSNPTPVKLKFEKVYQPCILQTKKRYVGFMYESVDQEKPIYEAKGIETVRRDGCPAVSKILKKSLCLLFETKDLSVVKQYVEKQFSKIISGRISVQDMTFAKEYRGQAGYKPGACVPALSLARTWLQVDARSEPRVGERVPYVIVSGAPGLPLIKLVKSPHELLQDFSLRLNSEYYITRVIVPPLERCFLLLGTPILPWYTNLPRKLFVYLPSVLNERKKKSTISQYFASVNCVCCNNVTQNKKGVCDVCLYEPQLLATCLYYKIQSWQWSQDQVTRICSSCVGRSSSIDCISLDCPVLYRRTQIKRDLDQLSYVLSLCDSHLTLF</sequence>
<dbReference type="InterPro" id="IPR025687">
    <property type="entry name" value="Znf-C4pol"/>
</dbReference>
<dbReference type="GO" id="GO:0016035">
    <property type="term" value="C:zeta DNA polymerase complex"/>
    <property type="evidence" value="ECO:0007669"/>
    <property type="project" value="InterPro"/>
</dbReference>
<keyword evidence="10 13" id="KW-0411">Iron-sulfur</keyword>
<feature type="region of interest" description="Disordered" evidence="14">
    <location>
        <begin position="390"/>
        <end position="464"/>
    </location>
</feature>
<comment type="catalytic activity">
    <reaction evidence="12 13">
        <text>DNA(n) + a 2'-deoxyribonucleoside 5'-triphosphate = DNA(n+1) + diphosphate</text>
        <dbReference type="Rhea" id="RHEA:22508"/>
        <dbReference type="Rhea" id="RHEA-COMP:17339"/>
        <dbReference type="Rhea" id="RHEA-COMP:17340"/>
        <dbReference type="ChEBI" id="CHEBI:33019"/>
        <dbReference type="ChEBI" id="CHEBI:61560"/>
        <dbReference type="ChEBI" id="CHEBI:173112"/>
        <dbReference type="EC" id="2.7.7.7"/>
    </reaction>
</comment>
<evidence type="ECO:0000259" key="16">
    <source>
        <dbReference type="Pfam" id="PF03104"/>
    </source>
</evidence>
<keyword evidence="13" id="KW-0539">Nucleus</keyword>
<dbReference type="InterPro" id="IPR056447">
    <property type="entry name" value="REV3_N"/>
</dbReference>
<evidence type="ECO:0000256" key="2">
    <source>
        <dbReference type="ARBA" id="ARBA00005755"/>
    </source>
</evidence>
<dbReference type="GO" id="GO:0006260">
    <property type="term" value="P:DNA replication"/>
    <property type="evidence" value="ECO:0007669"/>
    <property type="project" value="UniProtKB-KW"/>
</dbReference>
<name>A0A8D8PWK1_9HEMI</name>
<dbReference type="Pfam" id="PF24065">
    <property type="entry name" value="REV3_N"/>
    <property type="match status" value="1"/>
</dbReference>
<dbReference type="PANTHER" id="PTHR45812">
    <property type="entry name" value="DNA POLYMERASE ZETA CATALYTIC SUBUNIT"/>
    <property type="match status" value="1"/>
</dbReference>
<dbReference type="FunFam" id="1.10.132.60:FF:000005">
    <property type="entry name" value="Putative DNA polymerase zeta catalytic subunit"/>
    <property type="match status" value="1"/>
</dbReference>
<evidence type="ECO:0000256" key="1">
    <source>
        <dbReference type="ARBA" id="ARBA00001966"/>
    </source>
</evidence>
<dbReference type="GO" id="GO:0051539">
    <property type="term" value="F:4 iron, 4 sulfur cluster binding"/>
    <property type="evidence" value="ECO:0007669"/>
    <property type="project" value="UniProtKB-KW"/>
</dbReference>
<proteinExistence type="inferred from homology"/>
<dbReference type="InterPro" id="IPR006134">
    <property type="entry name" value="DNA-dir_DNA_pol_B_multi_dom"/>
</dbReference>
<dbReference type="Gene3D" id="3.30.420.10">
    <property type="entry name" value="Ribonuclease H-like superfamily/Ribonuclease H"/>
    <property type="match status" value="1"/>
</dbReference>
<evidence type="ECO:0000256" key="5">
    <source>
        <dbReference type="ARBA" id="ARBA00022723"/>
    </source>
</evidence>
<dbReference type="InterPro" id="IPR017964">
    <property type="entry name" value="DNA-dir_DNA_pol_B_CS"/>
</dbReference>
<keyword evidence="4 13" id="KW-0548">Nucleotidyltransferase</keyword>
<keyword evidence="13" id="KW-0863">Zinc-finger</keyword>
<evidence type="ECO:0000256" key="9">
    <source>
        <dbReference type="ARBA" id="ARBA00023004"/>
    </source>
</evidence>
<dbReference type="SUPFAM" id="SSF56672">
    <property type="entry name" value="DNA/RNA polymerases"/>
    <property type="match status" value="1"/>
</dbReference>
<evidence type="ECO:0000259" key="17">
    <source>
        <dbReference type="Pfam" id="PF14260"/>
    </source>
</evidence>
<comment type="cofactor">
    <cofactor evidence="1 13">
        <name>[4Fe-4S] cluster</name>
        <dbReference type="ChEBI" id="CHEBI:49883"/>
    </cofactor>
</comment>
<dbReference type="InterPro" id="IPR023211">
    <property type="entry name" value="DNA_pol_palm_dom_sf"/>
</dbReference>
<keyword evidence="13" id="KW-0235">DNA replication</keyword>
<feature type="compositionally biased region" description="Basic and acidic residues" evidence="14">
    <location>
        <begin position="618"/>
        <end position="627"/>
    </location>
</feature>
<accession>A0A8D8PWK1</accession>
<dbReference type="Pfam" id="PF00136">
    <property type="entry name" value="DNA_pol_B"/>
    <property type="match status" value="1"/>
</dbReference>
<evidence type="ECO:0000256" key="8">
    <source>
        <dbReference type="ARBA" id="ARBA00022932"/>
    </source>
</evidence>
<dbReference type="Pfam" id="PF14260">
    <property type="entry name" value="zf-C4pol"/>
    <property type="match status" value="1"/>
</dbReference>
<dbReference type="FunFam" id="1.10.287.690:FF:000002">
    <property type="entry name" value="DNA polymerase zeta"/>
    <property type="match status" value="1"/>
</dbReference>
<keyword evidence="3 13" id="KW-0808">Transferase</keyword>
<evidence type="ECO:0000256" key="4">
    <source>
        <dbReference type="ARBA" id="ARBA00022695"/>
    </source>
</evidence>
<dbReference type="PANTHER" id="PTHR45812:SF1">
    <property type="entry name" value="DNA POLYMERASE ZETA CATALYTIC SUBUNIT"/>
    <property type="match status" value="1"/>
</dbReference>
<feature type="compositionally biased region" description="Polar residues" evidence="14">
    <location>
        <begin position="430"/>
        <end position="464"/>
    </location>
</feature>
<feature type="domain" description="DNA-directed DNA polymerase family B multifunctional" evidence="15">
    <location>
        <begin position="979"/>
        <end position="1427"/>
    </location>
</feature>
<dbReference type="InterPro" id="IPR012337">
    <property type="entry name" value="RNaseH-like_sf"/>
</dbReference>
<dbReference type="InterPro" id="IPR006133">
    <property type="entry name" value="DNA-dir_DNA_pol_B_exonuc"/>
</dbReference>
<organism evidence="20">
    <name type="scientific">Cacopsylla melanoneura</name>
    <dbReference type="NCBI Taxonomy" id="428564"/>
    <lineage>
        <taxon>Eukaryota</taxon>
        <taxon>Metazoa</taxon>
        <taxon>Ecdysozoa</taxon>
        <taxon>Arthropoda</taxon>
        <taxon>Hexapoda</taxon>
        <taxon>Insecta</taxon>
        <taxon>Pterygota</taxon>
        <taxon>Neoptera</taxon>
        <taxon>Paraneoptera</taxon>
        <taxon>Hemiptera</taxon>
        <taxon>Sternorrhyncha</taxon>
        <taxon>Psylloidea</taxon>
        <taxon>Psyllidae</taxon>
        <taxon>Psyllinae</taxon>
        <taxon>Cacopsylla</taxon>
    </lineage>
</organism>
<keyword evidence="7 13" id="KW-0862">Zinc</keyword>
<feature type="domain" description="DNA-directed DNA polymerase family B exonuclease" evidence="16">
    <location>
        <begin position="702"/>
        <end position="912"/>
    </location>
</feature>
<evidence type="ECO:0000256" key="6">
    <source>
        <dbReference type="ARBA" id="ARBA00022763"/>
    </source>
</evidence>
<keyword evidence="9 13" id="KW-0408">Iron</keyword>
<evidence type="ECO:0000256" key="14">
    <source>
        <dbReference type="SAM" id="MobiDB-lite"/>
    </source>
</evidence>
<comment type="subcellular location">
    <subcellularLocation>
        <location evidence="13">Nucleus</location>
    </subcellularLocation>
</comment>